<name>A0A8S1XCK8_9CILI</name>
<dbReference type="InterPro" id="IPR019775">
    <property type="entry name" value="WD40_repeat_CS"/>
</dbReference>
<protein>
    <recommendedName>
        <fullName evidence="5">WD40-repeat-containing domain</fullName>
    </recommendedName>
</protein>
<evidence type="ECO:0000313" key="3">
    <source>
        <dbReference type="EMBL" id="CAD8198810.1"/>
    </source>
</evidence>
<keyword evidence="1" id="KW-0853">WD repeat</keyword>
<dbReference type="GO" id="GO:0097361">
    <property type="term" value="C:cytosolic [4Fe-4S] assembly targeting complex"/>
    <property type="evidence" value="ECO:0007669"/>
    <property type="project" value="TreeGrafter"/>
</dbReference>
<evidence type="ECO:0000313" key="4">
    <source>
        <dbReference type="Proteomes" id="UP000689195"/>
    </source>
</evidence>
<dbReference type="PROSITE" id="PS00678">
    <property type="entry name" value="WD_REPEATS_1"/>
    <property type="match status" value="1"/>
</dbReference>
<dbReference type="Pfam" id="PF00400">
    <property type="entry name" value="WD40"/>
    <property type="match status" value="3"/>
</dbReference>
<evidence type="ECO:0008006" key="5">
    <source>
        <dbReference type="Google" id="ProtNLM"/>
    </source>
</evidence>
<reference evidence="3" key="1">
    <citation type="submission" date="2021-01" db="EMBL/GenBank/DDBJ databases">
        <authorList>
            <consortium name="Genoscope - CEA"/>
            <person name="William W."/>
        </authorList>
    </citation>
    <scope>NUCLEOTIDE SEQUENCE</scope>
</reference>
<comment type="caution">
    <text evidence="3">The sequence shown here is derived from an EMBL/GenBank/DDBJ whole genome shotgun (WGS) entry which is preliminary data.</text>
</comment>
<accession>A0A8S1XCK8</accession>
<dbReference type="Proteomes" id="UP000689195">
    <property type="component" value="Unassembled WGS sequence"/>
</dbReference>
<dbReference type="PANTHER" id="PTHR19920">
    <property type="entry name" value="WD40 PROTEIN CIAO1"/>
    <property type="match status" value="1"/>
</dbReference>
<dbReference type="PANTHER" id="PTHR19920:SF0">
    <property type="entry name" value="CYTOSOLIC IRON-SULFUR PROTEIN ASSEMBLY PROTEIN CIAO1-RELATED"/>
    <property type="match status" value="1"/>
</dbReference>
<dbReference type="SMART" id="SM00320">
    <property type="entry name" value="WD40"/>
    <property type="match status" value="3"/>
</dbReference>
<dbReference type="EMBL" id="CAJJDO010000120">
    <property type="protein sequence ID" value="CAD8198810.1"/>
    <property type="molecule type" value="Genomic_DNA"/>
</dbReference>
<feature type="repeat" description="WD" evidence="1">
    <location>
        <begin position="278"/>
        <end position="310"/>
    </location>
</feature>
<sequence length="546" mass="64933">MIEKEQDLFCAQIHNHPVLMDDSNKKLQKNQRLNCPLSLENLESKSKFKSFLKALKNIEKNQNQKKKSIENVLINIIEKIQELQKNLIHLKFNVDQQLDNLIENANEWIKQIQIWGKSKVTYSFFDELEKLIKQKKIDQSYLKSIADQINQINQEWNQKYFNKLNLFKSFQETQKCEELLLSLQKINLIKEKEILIKQNQVNICKKQKEVIQVDIQQEQKLMNEKKVELKLIDNSNQQIGLCYAVVFDETGSIMVSCEHEMINIWQFEQGRLKLIKTYQEHIQAVTCLVYSKLKNNFISGSLDKTIISWQQINQKEWKCSQPFQQHSMSVNCLMLNKKEDHLISGGLDKSIKVWNVDFIKNELNFKYSLDKHSNSIQSFSFNSSETLMASCGYDHFIIWQKGVQGKWEFQYKKEVSYYGRKICFINDYQCLWVTQRKDCNNIFLFEIQNGVCQENINKTINLVQNALCDDYLYFPIIYNKDKNIILVRHKHHIYLMRELNDGIFNIIASFNCQTDEIFGTMTNNGQYLVFWDEKYKKYQSYEILDK</sequence>
<keyword evidence="4" id="KW-1185">Reference proteome</keyword>
<dbReference type="PROSITE" id="PS50082">
    <property type="entry name" value="WD_REPEATS_2"/>
    <property type="match status" value="2"/>
</dbReference>
<dbReference type="GO" id="GO:0016226">
    <property type="term" value="P:iron-sulfur cluster assembly"/>
    <property type="evidence" value="ECO:0007669"/>
    <property type="project" value="TreeGrafter"/>
</dbReference>
<dbReference type="PROSITE" id="PS50294">
    <property type="entry name" value="WD_REPEATS_REGION"/>
    <property type="match status" value="1"/>
</dbReference>
<dbReference type="AlphaFoldDB" id="A0A8S1XCK8"/>
<dbReference type="InterPro" id="IPR001680">
    <property type="entry name" value="WD40_rpt"/>
</dbReference>
<keyword evidence="2" id="KW-0175">Coiled coil</keyword>
<evidence type="ECO:0000256" key="2">
    <source>
        <dbReference type="SAM" id="Coils"/>
    </source>
</evidence>
<gene>
    <name evidence="3" type="ORF">PPENT_87.1.T1200004</name>
</gene>
<organism evidence="3 4">
    <name type="scientific">Paramecium pentaurelia</name>
    <dbReference type="NCBI Taxonomy" id="43138"/>
    <lineage>
        <taxon>Eukaryota</taxon>
        <taxon>Sar</taxon>
        <taxon>Alveolata</taxon>
        <taxon>Ciliophora</taxon>
        <taxon>Intramacronucleata</taxon>
        <taxon>Oligohymenophorea</taxon>
        <taxon>Peniculida</taxon>
        <taxon>Parameciidae</taxon>
        <taxon>Paramecium</taxon>
    </lineage>
</organism>
<evidence type="ECO:0000256" key="1">
    <source>
        <dbReference type="PROSITE-ProRule" id="PRU00221"/>
    </source>
</evidence>
<feature type="repeat" description="WD" evidence="1">
    <location>
        <begin position="323"/>
        <end position="357"/>
    </location>
</feature>
<proteinExistence type="predicted"/>
<feature type="coiled-coil region" evidence="2">
    <location>
        <begin position="52"/>
        <end position="100"/>
    </location>
</feature>